<feature type="transmembrane region" description="Helical" evidence="2">
    <location>
        <begin position="71"/>
        <end position="93"/>
    </location>
</feature>
<evidence type="ECO:0000313" key="4">
    <source>
        <dbReference type="Proteomes" id="UP000236345"/>
    </source>
</evidence>
<sequence length="109" mass="12303">MAAAANPVQIMEASVPGNRQKKEPKKQANLMKIIIHFLLYLVLFIIGFALLNNANVLDLNTTSRSETISKFIVMIIVLIATMRWGIKSYKLLVGRKKIVKKRKASFPFS</sequence>
<keyword evidence="2" id="KW-0812">Transmembrane</keyword>
<accession>A0A2K1Q8A8</accession>
<dbReference type="OrthoDB" id="6556367at2"/>
<protein>
    <submittedName>
        <fullName evidence="3">Uncharacterized protein</fullName>
    </submittedName>
</protein>
<evidence type="ECO:0000256" key="2">
    <source>
        <dbReference type="SAM" id="Phobius"/>
    </source>
</evidence>
<keyword evidence="4" id="KW-1185">Reference proteome</keyword>
<keyword evidence="2" id="KW-1133">Transmembrane helix</keyword>
<name>A0A2K1Q8A8_9GAMM</name>
<dbReference type="RefSeq" id="WP_103060305.1">
    <property type="nucleotide sequence ID" value="NZ_BSOF01000005.1"/>
</dbReference>
<organism evidence="3 4">
    <name type="scientific">Mixta theicola</name>
    <dbReference type="NCBI Taxonomy" id="1458355"/>
    <lineage>
        <taxon>Bacteria</taxon>
        <taxon>Pseudomonadati</taxon>
        <taxon>Pseudomonadota</taxon>
        <taxon>Gammaproteobacteria</taxon>
        <taxon>Enterobacterales</taxon>
        <taxon>Erwiniaceae</taxon>
        <taxon>Mixta</taxon>
    </lineage>
</organism>
<dbReference type="AlphaFoldDB" id="A0A2K1Q8A8"/>
<feature type="region of interest" description="Disordered" evidence="1">
    <location>
        <begin position="1"/>
        <end position="23"/>
    </location>
</feature>
<comment type="caution">
    <text evidence="3">The sequence shown here is derived from an EMBL/GenBank/DDBJ whole genome shotgun (WGS) entry which is preliminary data.</text>
</comment>
<feature type="transmembrane region" description="Helical" evidence="2">
    <location>
        <begin position="29"/>
        <end position="51"/>
    </location>
</feature>
<gene>
    <name evidence="3" type="ORF">COO59_13475</name>
</gene>
<proteinExistence type="predicted"/>
<evidence type="ECO:0000313" key="3">
    <source>
        <dbReference type="EMBL" id="PNS11270.1"/>
    </source>
</evidence>
<dbReference type="EMBL" id="NWUO01000009">
    <property type="protein sequence ID" value="PNS11270.1"/>
    <property type="molecule type" value="Genomic_DNA"/>
</dbReference>
<dbReference type="Proteomes" id="UP000236345">
    <property type="component" value="Unassembled WGS sequence"/>
</dbReference>
<evidence type="ECO:0000256" key="1">
    <source>
        <dbReference type="SAM" id="MobiDB-lite"/>
    </source>
</evidence>
<reference evidence="4" key="1">
    <citation type="submission" date="2017-09" db="EMBL/GenBank/DDBJ databases">
        <authorList>
            <person name="Palmer M."/>
            <person name="Steenkamp E.T."/>
            <person name="Coetzee M.P."/>
            <person name="Avontuur J.R."/>
            <person name="Van Zyl E."/>
            <person name="Chan W.-Y."/>
            <person name="Blom J."/>
            <person name="Venter S.N."/>
        </authorList>
    </citation>
    <scope>NUCLEOTIDE SEQUENCE [LARGE SCALE GENOMIC DNA]</scope>
    <source>
        <strain evidence="4">QC88-366</strain>
    </source>
</reference>
<keyword evidence="2" id="KW-0472">Membrane</keyword>